<feature type="region of interest" description="Disordered" evidence="1">
    <location>
        <begin position="334"/>
        <end position="382"/>
    </location>
</feature>
<accession>A0A9P4IJN1</accession>
<sequence length="382" mass="42368">MASARAALAKSVVAKATHVRIYPPPADLGESREILKVLQRYGEVVTYKNLKLQDANTRLATQYEFNNPSPNSSLAIFRDQESVDRLISESPLRFALEPVEDDSKPPSRTPLTDLYNKLEAEDASKRPERTQRGWQVSESKDPFAQSLARETEDSMDPAAEPDSDTTSYTPSPAADNFYPESDPEEYSTEPQSSTKDSRGPRHFLLHAQPWVGIGFAHYLARTPYCGPFGIDTKSVAQQDLIDKVPLPGLSVVSLKQPSPFERIVAKQAMALKARRTLREIAEGRDEDGLAARGKMDDLSQFDVRGIMVSPKDGRSGHISIEESRRRARTAATDIGIDDWDTDVRGAGGGDEDGWGRAKNDTRVGADDGWGHEPRKYSLKPRR</sequence>
<evidence type="ECO:0000313" key="2">
    <source>
        <dbReference type="EMBL" id="KAF2100882.1"/>
    </source>
</evidence>
<protein>
    <submittedName>
        <fullName evidence="2">Uncharacterized protein</fullName>
    </submittedName>
</protein>
<feature type="compositionally biased region" description="Basic and acidic residues" evidence="1">
    <location>
        <begin position="116"/>
        <end position="131"/>
    </location>
</feature>
<evidence type="ECO:0000256" key="1">
    <source>
        <dbReference type="SAM" id="MobiDB-lite"/>
    </source>
</evidence>
<feature type="region of interest" description="Disordered" evidence="1">
    <location>
        <begin position="97"/>
        <end position="200"/>
    </location>
</feature>
<name>A0A9P4IJN1_9PEZI</name>
<organism evidence="2 3">
    <name type="scientific">Rhizodiscina lignyota</name>
    <dbReference type="NCBI Taxonomy" id="1504668"/>
    <lineage>
        <taxon>Eukaryota</taxon>
        <taxon>Fungi</taxon>
        <taxon>Dikarya</taxon>
        <taxon>Ascomycota</taxon>
        <taxon>Pezizomycotina</taxon>
        <taxon>Dothideomycetes</taxon>
        <taxon>Pleosporomycetidae</taxon>
        <taxon>Aulographales</taxon>
        <taxon>Rhizodiscinaceae</taxon>
        <taxon>Rhizodiscina</taxon>
    </lineage>
</organism>
<dbReference type="EMBL" id="ML978124">
    <property type="protein sequence ID" value="KAF2100882.1"/>
    <property type="molecule type" value="Genomic_DNA"/>
</dbReference>
<gene>
    <name evidence="2" type="ORF">NA57DRAFT_54955</name>
</gene>
<feature type="compositionally biased region" description="Acidic residues" evidence="1">
    <location>
        <begin position="153"/>
        <end position="163"/>
    </location>
</feature>
<reference evidence="2" key="1">
    <citation type="journal article" date="2020" name="Stud. Mycol.">
        <title>101 Dothideomycetes genomes: a test case for predicting lifestyles and emergence of pathogens.</title>
        <authorList>
            <person name="Haridas S."/>
            <person name="Albert R."/>
            <person name="Binder M."/>
            <person name="Bloem J."/>
            <person name="Labutti K."/>
            <person name="Salamov A."/>
            <person name="Andreopoulos B."/>
            <person name="Baker S."/>
            <person name="Barry K."/>
            <person name="Bills G."/>
            <person name="Bluhm B."/>
            <person name="Cannon C."/>
            <person name="Castanera R."/>
            <person name="Culley D."/>
            <person name="Daum C."/>
            <person name="Ezra D."/>
            <person name="Gonzalez J."/>
            <person name="Henrissat B."/>
            <person name="Kuo A."/>
            <person name="Liang C."/>
            <person name="Lipzen A."/>
            <person name="Lutzoni F."/>
            <person name="Magnuson J."/>
            <person name="Mondo S."/>
            <person name="Nolan M."/>
            <person name="Ohm R."/>
            <person name="Pangilinan J."/>
            <person name="Park H.-J."/>
            <person name="Ramirez L."/>
            <person name="Alfaro M."/>
            <person name="Sun H."/>
            <person name="Tritt A."/>
            <person name="Yoshinaga Y."/>
            <person name="Zwiers L.-H."/>
            <person name="Turgeon B."/>
            <person name="Goodwin S."/>
            <person name="Spatafora J."/>
            <person name="Crous P."/>
            <person name="Grigoriev I."/>
        </authorList>
    </citation>
    <scope>NUCLEOTIDE SEQUENCE</scope>
    <source>
        <strain evidence="2">CBS 133067</strain>
    </source>
</reference>
<dbReference type="Proteomes" id="UP000799772">
    <property type="component" value="Unassembled WGS sequence"/>
</dbReference>
<comment type="caution">
    <text evidence="2">The sequence shown here is derived from an EMBL/GenBank/DDBJ whole genome shotgun (WGS) entry which is preliminary data.</text>
</comment>
<keyword evidence="3" id="KW-1185">Reference proteome</keyword>
<proteinExistence type="predicted"/>
<dbReference type="AlphaFoldDB" id="A0A9P4IJN1"/>
<feature type="compositionally biased region" description="Basic and acidic residues" evidence="1">
    <location>
        <begin position="353"/>
        <end position="375"/>
    </location>
</feature>
<dbReference type="OrthoDB" id="5367448at2759"/>
<evidence type="ECO:0000313" key="3">
    <source>
        <dbReference type="Proteomes" id="UP000799772"/>
    </source>
</evidence>